<comment type="caution">
    <text evidence="3">The sequence shown here is derived from an EMBL/GenBank/DDBJ whole genome shotgun (WGS) entry which is preliminary data.</text>
</comment>
<dbReference type="RefSeq" id="WP_204291902.1">
    <property type="nucleotide sequence ID" value="NZ_BAAAGZ010000032.1"/>
</dbReference>
<evidence type="ECO:0000313" key="4">
    <source>
        <dbReference type="Proteomes" id="UP000647860"/>
    </source>
</evidence>
<evidence type="ECO:0008006" key="5">
    <source>
        <dbReference type="Google" id="ProtNLM"/>
    </source>
</evidence>
<protein>
    <recommendedName>
        <fullName evidence="5">Ig-like domain-containing protein</fullName>
    </recommendedName>
</protein>
<feature type="compositionally biased region" description="Low complexity" evidence="1">
    <location>
        <begin position="30"/>
        <end position="71"/>
    </location>
</feature>
<evidence type="ECO:0000256" key="2">
    <source>
        <dbReference type="SAM" id="SignalP"/>
    </source>
</evidence>
<organism evidence="3 4">
    <name type="scientific">Micromonospora gifhornensis</name>
    <dbReference type="NCBI Taxonomy" id="84594"/>
    <lineage>
        <taxon>Bacteria</taxon>
        <taxon>Bacillati</taxon>
        <taxon>Actinomycetota</taxon>
        <taxon>Actinomycetes</taxon>
        <taxon>Micromonosporales</taxon>
        <taxon>Micromonosporaceae</taxon>
        <taxon>Micromonospora</taxon>
    </lineage>
</organism>
<feature type="region of interest" description="Disordered" evidence="1">
    <location>
        <begin position="24"/>
        <end position="117"/>
    </location>
</feature>
<feature type="signal peptide" evidence="2">
    <location>
        <begin position="1"/>
        <end position="26"/>
    </location>
</feature>
<reference evidence="3 4" key="1">
    <citation type="submission" date="2021-01" db="EMBL/GenBank/DDBJ databases">
        <title>Whole genome shotgun sequence of Verrucosispora gifhornensis NBRC 16317.</title>
        <authorList>
            <person name="Komaki H."/>
            <person name="Tamura T."/>
        </authorList>
    </citation>
    <scope>NUCLEOTIDE SEQUENCE [LARGE SCALE GENOMIC DNA]</scope>
    <source>
        <strain evidence="3 4">NBRC 16317</strain>
    </source>
</reference>
<evidence type="ECO:0000256" key="1">
    <source>
        <dbReference type="SAM" id="MobiDB-lite"/>
    </source>
</evidence>
<proteinExistence type="predicted"/>
<name>A0ABQ4IGV1_9ACTN</name>
<sequence length="220" mass="21024">MTGQALLRTSIVALAAALVASGCTSADTGPESASNTAPSAPATAEPTSDPTADAELAPAATPTAVDATKGGSTDGGATGGGSTGGGSTGGGSTGGGSNGGGSTGGGQSGTKAGNGPTITYFRAAQKPSCPAGTNVNPIPGTPVVLEWKVGNVDSVALSVDGQGVYADNYPPTGSETLTFPCSGAGGDTQRHTYQLTVRNSHGKQTKTLAVTATVNDVPEV</sequence>
<dbReference type="EMBL" id="BOPA01000026">
    <property type="protein sequence ID" value="GIJ17140.1"/>
    <property type="molecule type" value="Genomic_DNA"/>
</dbReference>
<dbReference type="Proteomes" id="UP000647860">
    <property type="component" value="Unassembled WGS sequence"/>
</dbReference>
<keyword evidence="4" id="KW-1185">Reference proteome</keyword>
<accession>A0ABQ4IGV1</accession>
<feature type="compositionally biased region" description="Gly residues" evidence="1">
    <location>
        <begin position="72"/>
        <end position="108"/>
    </location>
</feature>
<keyword evidence="2" id="KW-0732">Signal</keyword>
<feature type="chain" id="PRO_5046302708" description="Ig-like domain-containing protein" evidence="2">
    <location>
        <begin position="27"/>
        <end position="220"/>
    </location>
</feature>
<gene>
    <name evidence="3" type="ORF">Vgi01_38240</name>
</gene>
<evidence type="ECO:0000313" key="3">
    <source>
        <dbReference type="EMBL" id="GIJ17140.1"/>
    </source>
</evidence>